<keyword evidence="2" id="KW-1185">Reference proteome</keyword>
<sequence length="85" mass="9970">MHVDLQFYSSQYESLNQQVRSLRDQVIGLRSVLFAHKDCPNLLDQVGGYDNLNIYLNNADFVISHSAKQQQQQQQQFQQNQQQQD</sequence>
<organism evidence="1 2">
    <name type="scientific">Candida boidinii</name>
    <name type="common">Yeast</name>
    <dbReference type="NCBI Taxonomy" id="5477"/>
    <lineage>
        <taxon>Eukaryota</taxon>
        <taxon>Fungi</taxon>
        <taxon>Dikarya</taxon>
        <taxon>Ascomycota</taxon>
        <taxon>Saccharomycotina</taxon>
        <taxon>Pichiomycetes</taxon>
        <taxon>Pichiales</taxon>
        <taxon>Pichiaceae</taxon>
        <taxon>Ogataea</taxon>
        <taxon>Ogataea/Candida clade</taxon>
    </lineage>
</organism>
<comment type="caution">
    <text evidence="1">The sequence shown here is derived from an EMBL/GenBank/DDBJ whole genome shotgun (WGS) entry which is preliminary data.</text>
</comment>
<evidence type="ECO:0000313" key="1">
    <source>
        <dbReference type="EMBL" id="GME81082.1"/>
    </source>
</evidence>
<protein>
    <submittedName>
        <fullName evidence="1">Unnamed protein product</fullName>
    </submittedName>
</protein>
<reference evidence="1" key="1">
    <citation type="submission" date="2023-04" db="EMBL/GenBank/DDBJ databases">
        <title>Candida boidinii NBRC 10035.</title>
        <authorList>
            <person name="Ichikawa N."/>
            <person name="Sato H."/>
            <person name="Tonouchi N."/>
        </authorList>
    </citation>
    <scope>NUCLEOTIDE SEQUENCE</scope>
    <source>
        <strain evidence="1">NBRC 10035</strain>
    </source>
</reference>
<dbReference type="Proteomes" id="UP001165120">
    <property type="component" value="Unassembled WGS sequence"/>
</dbReference>
<gene>
    <name evidence="1" type="ORF">Cboi02_000652400</name>
</gene>
<proteinExistence type="predicted"/>
<name>A0A9W6T817_CANBO</name>
<dbReference type="AlphaFoldDB" id="A0A9W6T817"/>
<accession>A0A9W6T817</accession>
<dbReference type="EMBL" id="BSXN01004346">
    <property type="protein sequence ID" value="GME81082.1"/>
    <property type="molecule type" value="Genomic_DNA"/>
</dbReference>
<evidence type="ECO:0000313" key="2">
    <source>
        <dbReference type="Proteomes" id="UP001165120"/>
    </source>
</evidence>